<evidence type="ECO:0000259" key="3">
    <source>
        <dbReference type="PROSITE" id="PS50158"/>
    </source>
</evidence>
<dbReference type="Pfam" id="PF14111">
    <property type="entry name" value="DUF4283"/>
    <property type="match status" value="1"/>
</dbReference>
<dbReference type="EMBL" id="DF973937">
    <property type="protein sequence ID" value="GAU42749.1"/>
    <property type="molecule type" value="Genomic_DNA"/>
</dbReference>
<dbReference type="InterPro" id="IPR040256">
    <property type="entry name" value="At4g02000-like"/>
</dbReference>
<dbReference type="PANTHER" id="PTHR31286">
    <property type="entry name" value="GLYCINE-RICH CELL WALL STRUCTURAL PROTEIN 1.8-LIKE"/>
    <property type="match status" value="1"/>
</dbReference>
<name>A0A2Z6PDC9_TRISU</name>
<sequence length="419" mass="46892">MDVGNSYYMVKFDGVEDKNKVINGGPWIIYDHILAVSQWTPTFNAATARIDKTMVWIRIPSLNLVYYDESLLWALASMVGTPIKVDLHTLKVARGRFARMCVEIDLTKPVVGRVGINGDWYNVQYEGLHSICTQCGCYGHVLKDCGMKRNNLLDEKNKNSGEDVGSGASNTGGKTVVKENVNQGGVNVQMPSNLDESVGNITPDLLHGEWIKVERRNRNKKVNASNFNGQAVNGNGQHTKNKIMNIVEKINRQYPLHQGSGNENGQSSSKSKNRYKKKRPRNDAIGPNKIPPIDTSLVHSSEPRGVYKGDYTATQDNMNVVKSRVEQPIDNENKGQHESRPKIFEQHDINDSLQIQHNMATMQHIHDNKAIGVHHDFKSNCKVNVETQTTTNGNEHMAMDNKSCDNIMGTTHDNNMIIN</sequence>
<dbReference type="Proteomes" id="UP000242715">
    <property type="component" value="Unassembled WGS sequence"/>
</dbReference>
<keyword evidence="1" id="KW-0863">Zinc-finger</keyword>
<dbReference type="OrthoDB" id="1096772at2759"/>
<evidence type="ECO:0000256" key="2">
    <source>
        <dbReference type="SAM" id="MobiDB-lite"/>
    </source>
</evidence>
<dbReference type="PANTHER" id="PTHR31286:SF171">
    <property type="entry name" value="CCHC-TYPE DOMAIN-CONTAINING PROTEIN"/>
    <property type="match status" value="1"/>
</dbReference>
<evidence type="ECO:0000313" key="5">
    <source>
        <dbReference type="Proteomes" id="UP000242715"/>
    </source>
</evidence>
<dbReference type="AlphaFoldDB" id="A0A2Z6PDC9"/>
<dbReference type="InterPro" id="IPR001878">
    <property type="entry name" value="Znf_CCHC"/>
</dbReference>
<gene>
    <name evidence="4" type="ORF">TSUD_77860</name>
</gene>
<keyword evidence="5" id="KW-1185">Reference proteome</keyword>
<dbReference type="InterPro" id="IPR025558">
    <property type="entry name" value="DUF4283"/>
</dbReference>
<feature type="region of interest" description="Disordered" evidence="2">
    <location>
        <begin position="255"/>
        <end position="304"/>
    </location>
</feature>
<evidence type="ECO:0000313" key="4">
    <source>
        <dbReference type="EMBL" id="GAU42749.1"/>
    </source>
</evidence>
<dbReference type="PROSITE" id="PS50158">
    <property type="entry name" value="ZF_CCHC"/>
    <property type="match status" value="1"/>
</dbReference>
<feature type="compositionally biased region" description="Basic residues" evidence="2">
    <location>
        <begin position="271"/>
        <end position="280"/>
    </location>
</feature>
<reference evidence="5" key="1">
    <citation type="journal article" date="2017" name="Front. Plant Sci.">
        <title>Climate Clever Clovers: New Paradigm to Reduce the Environmental Footprint of Ruminants by Breeding Low Methanogenic Forages Utilizing Haplotype Variation.</title>
        <authorList>
            <person name="Kaur P."/>
            <person name="Appels R."/>
            <person name="Bayer P.E."/>
            <person name="Keeble-Gagnere G."/>
            <person name="Wang J."/>
            <person name="Hirakawa H."/>
            <person name="Shirasawa K."/>
            <person name="Vercoe P."/>
            <person name="Stefanova K."/>
            <person name="Durmic Z."/>
            <person name="Nichols P."/>
            <person name="Revell C."/>
            <person name="Isobe S.N."/>
            <person name="Edwards D."/>
            <person name="Erskine W."/>
        </authorList>
    </citation>
    <scope>NUCLEOTIDE SEQUENCE [LARGE SCALE GENOMIC DNA]</scope>
    <source>
        <strain evidence="5">cv. Daliak</strain>
    </source>
</reference>
<dbReference type="GO" id="GO:0003676">
    <property type="term" value="F:nucleic acid binding"/>
    <property type="evidence" value="ECO:0007669"/>
    <property type="project" value="InterPro"/>
</dbReference>
<protein>
    <recommendedName>
        <fullName evidence="3">CCHC-type domain-containing protein</fullName>
    </recommendedName>
</protein>
<organism evidence="4 5">
    <name type="scientific">Trifolium subterraneum</name>
    <name type="common">Subterranean clover</name>
    <dbReference type="NCBI Taxonomy" id="3900"/>
    <lineage>
        <taxon>Eukaryota</taxon>
        <taxon>Viridiplantae</taxon>
        <taxon>Streptophyta</taxon>
        <taxon>Embryophyta</taxon>
        <taxon>Tracheophyta</taxon>
        <taxon>Spermatophyta</taxon>
        <taxon>Magnoliopsida</taxon>
        <taxon>eudicotyledons</taxon>
        <taxon>Gunneridae</taxon>
        <taxon>Pentapetalae</taxon>
        <taxon>rosids</taxon>
        <taxon>fabids</taxon>
        <taxon>Fabales</taxon>
        <taxon>Fabaceae</taxon>
        <taxon>Papilionoideae</taxon>
        <taxon>50 kb inversion clade</taxon>
        <taxon>NPAAA clade</taxon>
        <taxon>Hologalegina</taxon>
        <taxon>IRL clade</taxon>
        <taxon>Trifolieae</taxon>
        <taxon>Trifolium</taxon>
    </lineage>
</organism>
<dbReference type="GO" id="GO:0008270">
    <property type="term" value="F:zinc ion binding"/>
    <property type="evidence" value="ECO:0007669"/>
    <property type="project" value="UniProtKB-KW"/>
</dbReference>
<accession>A0A2Z6PDC9</accession>
<feature type="domain" description="CCHC-type" evidence="3">
    <location>
        <begin position="132"/>
        <end position="145"/>
    </location>
</feature>
<evidence type="ECO:0000256" key="1">
    <source>
        <dbReference type="PROSITE-ProRule" id="PRU00047"/>
    </source>
</evidence>
<keyword evidence="1" id="KW-0862">Zinc</keyword>
<keyword evidence="1" id="KW-0479">Metal-binding</keyword>
<proteinExistence type="predicted"/>
<feature type="compositionally biased region" description="Low complexity" evidence="2">
    <location>
        <begin position="258"/>
        <end position="270"/>
    </location>
</feature>
<feature type="region of interest" description="Disordered" evidence="2">
    <location>
        <begin position="155"/>
        <end position="175"/>
    </location>
</feature>